<keyword evidence="3" id="KW-0378">Hydrolase</keyword>
<dbReference type="SUPFAM" id="SSF51445">
    <property type="entry name" value="(Trans)glycosidases"/>
    <property type="match status" value="1"/>
</dbReference>
<name>E1Z7R0_CHLVA</name>
<organism evidence="9">
    <name type="scientific">Chlorella variabilis</name>
    <name type="common">Green alga</name>
    <dbReference type="NCBI Taxonomy" id="554065"/>
    <lineage>
        <taxon>Eukaryota</taxon>
        <taxon>Viridiplantae</taxon>
        <taxon>Chlorophyta</taxon>
        <taxon>core chlorophytes</taxon>
        <taxon>Trebouxiophyceae</taxon>
        <taxon>Chlorellales</taxon>
        <taxon>Chlorellaceae</taxon>
        <taxon>Chlorella clade</taxon>
        <taxon>Chlorella</taxon>
    </lineage>
</organism>
<keyword evidence="7" id="KW-0732">Signal</keyword>
<dbReference type="InParanoid" id="E1Z7R0"/>
<evidence type="ECO:0000256" key="2">
    <source>
        <dbReference type="ARBA" id="ARBA00012744"/>
    </source>
</evidence>
<evidence type="ECO:0000256" key="3">
    <source>
        <dbReference type="ARBA" id="ARBA00022801"/>
    </source>
</evidence>
<comment type="similarity">
    <text evidence="1 6">Belongs to the glycosyl hydrolase 1 family.</text>
</comment>
<dbReference type="PANTHER" id="PTHR10353">
    <property type="entry name" value="GLYCOSYL HYDROLASE"/>
    <property type="match status" value="1"/>
</dbReference>
<evidence type="ECO:0000256" key="7">
    <source>
        <dbReference type="SAM" id="SignalP"/>
    </source>
</evidence>
<dbReference type="AlphaFoldDB" id="E1Z7R0"/>
<dbReference type="Gene3D" id="3.20.20.80">
    <property type="entry name" value="Glycosidases"/>
    <property type="match status" value="1"/>
</dbReference>
<dbReference type="InterPro" id="IPR001360">
    <property type="entry name" value="Glyco_hydro_1"/>
</dbReference>
<evidence type="ECO:0000256" key="6">
    <source>
        <dbReference type="RuleBase" id="RU003690"/>
    </source>
</evidence>
<accession>E1Z7R0</accession>
<dbReference type="KEGG" id="cvr:CHLNCDRAFT_50621"/>
<dbReference type="RefSeq" id="XP_005850063.1">
    <property type="nucleotide sequence ID" value="XM_005850001.1"/>
</dbReference>
<feature type="chain" id="PRO_5003156044" description="beta-glucosidase" evidence="7">
    <location>
        <begin position="21"/>
        <end position="557"/>
    </location>
</feature>
<evidence type="ECO:0000313" key="8">
    <source>
        <dbReference type="EMBL" id="EFN57961.1"/>
    </source>
</evidence>
<sequence length="557" mass="60681">MGWGPLVAAILLCLSSSTRAQTVECTVTELDGSTSTLRPGPFVPPAGAASAAAPAPRGACPNPLAVPAASKAPFFLGSATAAYQVEGAAAEGGRGPSIWDTFSHLPGKTHEGDTGDRADDFYHRWANDIALMRSLGLRNFRLSLSWTRLFPNGTVGDLNPEGVAFYDGLFDALRAACIEPWVTLYHWDLPQALQDEYGGWVDERIVEDFAAYAQAAFDLFGDRVKYWFTLNEPETFCPLGYETGTFAPGRCSDRTRCLEGNSSTEPHLCAYHAVLAHAAAVSAFRQGFCRSCGQACSLEACSLECAGESVPGGQIGMTNAIGWAAPYTGSAEDVAAAERQQSFTGAWFLDPLYRGDWPAERKAVYGDLLPSFTPEQRRFILDNPQDFIALQHYTGNYVYQNATNPPLLLSSTTKSSDGYQLPQADSPWLFVFPKALRSLLGWLHRRYGAPIIITENGVSAPGEASKPVLEVLCDQFRLSYFQQYISNATAAKRDDGVDLRGYFAWSLLDNFEWADGYSKRFGITYVDFDSLARYYKASAMWLSSWFGMGAVTSAAGA</sequence>
<feature type="active site" description="Nucleophile" evidence="5">
    <location>
        <position position="455"/>
    </location>
</feature>
<dbReference type="STRING" id="554065.E1Z7R0"/>
<keyword evidence="9" id="KW-1185">Reference proteome</keyword>
<keyword evidence="4" id="KW-0326">Glycosidase</keyword>
<feature type="signal peptide" evidence="7">
    <location>
        <begin position="1"/>
        <end position="20"/>
    </location>
</feature>
<dbReference type="GeneID" id="17357633"/>
<dbReference type="PROSITE" id="PS00572">
    <property type="entry name" value="GLYCOSYL_HYDROL_F1_1"/>
    <property type="match status" value="1"/>
</dbReference>
<dbReference type="GO" id="GO:0005975">
    <property type="term" value="P:carbohydrate metabolic process"/>
    <property type="evidence" value="ECO:0007669"/>
    <property type="project" value="InterPro"/>
</dbReference>
<gene>
    <name evidence="8" type="ORF">CHLNCDRAFT_50621</name>
</gene>
<dbReference type="OMA" id="YAVAIYR"/>
<dbReference type="GO" id="GO:0008422">
    <property type="term" value="F:beta-glucosidase activity"/>
    <property type="evidence" value="ECO:0007669"/>
    <property type="project" value="TreeGrafter"/>
</dbReference>
<reference evidence="8 9" key="1">
    <citation type="journal article" date="2010" name="Plant Cell">
        <title>The Chlorella variabilis NC64A genome reveals adaptation to photosymbiosis, coevolution with viruses, and cryptic sex.</title>
        <authorList>
            <person name="Blanc G."/>
            <person name="Duncan G."/>
            <person name="Agarkova I."/>
            <person name="Borodovsky M."/>
            <person name="Gurnon J."/>
            <person name="Kuo A."/>
            <person name="Lindquist E."/>
            <person name="Lucas S."/>
            <person name="Pangilinan J."/>
            <person name="Polle J."/>
            <person name="Salamov A."/>
            <person name="Terry A."/>
            <person name="Yamada T."/>
            <person name="Dunigan D.D."/>
            <person name="Grigoriev I.V."/>
            <person name="Claverie J.M."/>
            <person name="Van Etten J.L."/>
        </authorList>
    </citation>
    <scope>NUCLEOTIDE SEQUENCE [LARGE SCALE GENOMIC DNA]</scope>
    <source>
        <strain evidence="8 9">NC64A</strain>
    </source>
</reference>
<dbReference type="FunFam" id="3.20.20.80:FF:000041">
    <property type="entry name" value="Beta-glucosidase 7"/>
    <property type="match status" value="1"/>
</dbReference>
<dbReference type="OrthoDB" id="65569at2759"/>
<dbReference type="PRINTS" id="PR00131">
    <property type="entry name" value="GLHYDRLASE1"/>
</dbReference>
<dbReference type="EMBL" id="GL433838">
    <property type="protein sequence ID" value="EFN57961.1"/>
    <property type="molecule type" value="Genomic_DNA"/>
</dbReference>
<dbReference type="FunCoup" id="E1Z7R0">
    <property type="interactions" value="800"/>
</dbReference>
<evidence type="ECO:0000256" key="4">
    <source>
        <dbReference type="ARBA" id="ARBA00023295"/>
    </source>
</evidence>
<dbReference type="PANTHER" id="PTHR10353:SF36">
    <property type="entry name" value="LP05116P"/>
    <property type="match status" value="1"/>
</dbReference>
<proteinExistence type="inferred from homology"/>
<dbReference type="InterPro" id="IPR017853">
    <property type="entry name" value="GH"/>
</dbReference>
<dbReference type="Proteomes" id="UP000008141">
    <property type="component" value="Unassembled WGS sequence"/>
</dbReference>
<dbReference type="eggNOG" id="KOG0626">
    <property type="taxonomic scope" value="Eukaryota"/>
</dbReference>
<evidence type="ECO:0000256" key="1">
    <source>
        <dbReference type="ARBA" id="ARBA00010838"/>
    </source>
</evidence>
<evidence type="ECO:0000256" key="5">
    <source>
        <dbReference type="PROSITE-ProRule" id="PRU10055"/>
    </source>
</evidence>
<protein>
    <recommendedName>
        <fullName evidence="2">beta-glucosidase</fullName>
        <ecNumber evidence="2">3.2.1.21</ecNumber>
    </recommendedName>
</protein>
<dbReference type="InterPro" id="IPR018120">
    <property type="entry name" value="Glyco_hydro_1_AS"/>
</dbReference>
<evidence type="ECO:0000313" key="9">
    <source>
        <dbReference type="Proteomes" id="UP000008141"/>
    </source>
</evidence>
<dbReference type="Pfam" id="PF00232">
    <property type="entry name" value="Glyco_hydro_1"/>
    <property type="match status" value="1"/>
</dbReference>
<dbReference type="EC" id="3.2.1.21" evidence="2"/>